<dbReference type="InterPro" id="IPR001373">
    <property type="entry name" value="Cullin_N"/>
</dbReference>
<dbReference type="SUPFAM" id="SSF74788">
    <property type="entry name" value="Cullin repeat-like"/>
    <property type="match status" value="1"/>
</dbReference>
<dbReference type="EMBL" id="JAODUP010000814">
    <property type="protein sequence ID" value="KAK2143768.1"/>
    <property type="molecule type" value="Genomic_DNA"/>
</dbReference>
<gene>
    <name evidence="4" type="ORF">LSH36_814g01054</name>
</gene>
<feature type="domain" description="Cullin N-terminal" evidence="3">
    <location>
        <begin position="51"/>
        <end position="246"/>
    </location>
</feature>
<name>A0AAD9MTQ2_9ANNE</name>
<organism evidence="4 5">
    <name type="scientific">Paralvinella palmiformis</name>
    <dbReference type="NCBI Taxonomy" id="53620"/>
    <lineage>
        <taxon>Eukaryota</taxon>
        <taxon>Metazoa</taxon>
        <taxon>Spiralia</taxon>
        <taxon>Lophotrochozoa</taxon>
        <taxon>Annelida</taxon>
        <taxon>Polychaeta</taxon>
        <taxon>Sedentaria</taxon>
        <taxon>Canalipalpata</taxon>
        <taxon>Terebellida</taxon>
        <taxon>Terebelliformia</taxon>
        <taxon>Alvinellidae</taxon>
        <taxon>Paralvinella</taxon>
    </lineage>
</organism>
<dbReference type="InterPro" id="IPR042652">
    <property type="entry name" value="CACUL1"/>
</dbReference>
<dbReference type="GO" id="GO:0019901">
    <property type="term" value="F:protein kinase binding"/>
    <property type="evidence" value="ECO:0007669"/>
    <property type="project" value="TreeGrafter"/>
</dbReference>
<dbReference type="Proteomes" id="UP001208570">
    <property type="component" value="Unassembled WGS sequence"/>
</dbReference>
<sequence>MDDEPMEDCTVSPENSTQSSESTVEQLRKLRPWSMMMMMSITVEDYENQYWPKLESAIMELLTMTPGDYIPISFEQMYSCVYKCVCKQFSERLYHDLIRRITSHLERLCFELQIQDTSLYIEKFNFALDQYLQALGGIVPIFNYMNQFYIESKLKTDLNTELRKLFVIYVADKHINSLLPVLMEANSKPFTVSPIVMSNLMKNLYNLKPEFAQLRPHLFAKYLPSILPPCSESELNNYIEEVRQMQRDLLTHPDYIRISAHDKGFLKSNYRRPVTVWHAVALKIPVLSPLDGSKHHKLHGVATV</sequence>
<dbReference type="GO" id="GO:0006511">
    <property type="term" value="P:ubiquitin-dependent protein catabolic process"/>
    <property type="evidence" value="ECO:0007669"/>
    <property type="project" value="InterPro"/>
</dbReference>
<dbReference type="Gene3D" id="1.20.1310.10">
    <property type="entry name" value="Cullin Repeats"/>
    <property type="match status" value="1"/>
</dbReference>
<comment type="caution">
    <text evidence="4">The sequence shown here is derived from an EMBL/GenBank/DDBJ whole genome shotgun (WGS) entry which is preliminary data.</text>
</comment>
<evidence type="ECO:0000259" key="3">
    <source>
        <dbReference type="Pfam" id="PF00888"/>
    </source>
</evidence>
<evidence type="ECO:0000313" key="4">
    <source>
        <dbReference type="EMBL" id="KAK2143768.1"/>
    </source>
</evidence>
<dbReference type="PANTHER" id="PTHR46636">
    <property type="entry name" value="CDK2-ASSOCIATED AND CULLIN DOMAIN-CONTAINING PROTEIN 1"/>
    <property type="match status" value="1"/>
</dbReference>
<dbReference type="PANTHER" id="PTHR46636:SF1">
    <property type="entry name" value="CDK2-ASSOCIATED AND CULLIN DOMAIN-CONTAINING PROTEIN 1"/>
    <property type="match status" value="1"/>
</dbReference>
<dbReference type="AlphaFoldDB" id="A0AAD9MTQ2"/>
<protein>
    <recommendedName>
        <fullName evidence="3">Cullin N-terminal domain-containing protein</fullName>
    </recommendedName>
</protein>
<dbReference type="GO" id="GO:0031625">
    <property type="term" value="F:ubiquitin protein ligase binding"/>
    <property type="evidence" value="ECO:0007669"/>
    <property type="project" value="InterPro"/>
</dbReference>
<evidence type="ECO:0000256" key="2">
    <source>
        <dbReference type="SAM" id="MobiDB-lite"/>
    </source>
</evidence>
<proteinExistence type="inferred from homology"/>
<dbReference type="InterPro" id="IPR016159">
    <property type="entry name" value="Cullin_repeat-like_dom_sf"/>
</dbReference>
<accession>A0AAD9MTQ2</accession>
<comment type="similarity">
    <text evidence="1">Belongs to the cullin family.</text>
</comment>
<evidence type="ECO:0000256" key="1">
    <source>
        <dbReference type="ARBA" id="ARBA00006019"/>
    </source>
</evidence>
<dbReference type="GO" id="GO:0000082">
    <property type="term" value="P:G1/S transition of mitotic cell cycle"/>
    <property type="evidence" value="ECO:0007669"/>
    <property type="project" value="TreeGrafter"/>
</dbReference>
<evidence type="ECO:0000313" key="5">
    <source>
        <dbReference type="Proteomes" id="UP001208570"/>
    </source>
</evidence>
<feature type="region of interest" description="Disordered" evidence="2">
    <location>
        <begin position="1"/>
        <end position="23"/>
    </location>
</feature>
<keyword evidence="5" id="KW-1185">Reference proteome</keyword>
<reference evidence="4" key="1">
    <citation type="journal article" date="2023" name="Mol. Biol. Evol.">
        <title>Third-Generation Sequencing Reveals the Adaptive Role of the Epigenome in Three Deep-Sea Polychaetes.</title>
        <authorList>
            <person name="Perez M."/>
            <person name="Aroh O."/>
            <person name="Sun Y."/>
            <person name="Lan Y."/>
            <person name="Juniper S.K."/>
            <person name="Young C.R."/>
            <person name="Angers B."/>
            <person name="Qian P.Y."/>
        </authorList>
    </citation>
    <scope>NUCLEOTIDE SEQUENCE</scope>
    <source>
        <strain evidence="4">P08H-3</strain>
    </source>
</reference>
<dbReference type="Pfam" id="PF00888">
    <property type="entry name" value="Cullin"/>
    <property type="match status" value="1"/>
</dbReference>
<feature type="compositionally biased region" description="Polar residues" evidence="2">
    <location>
        <begin position="12"/>
        <end position="23"/>
    </location>
</feature>